<evidence type="ECO:0000313" key="2">
    <source>
        <dbReference type="EMBL" id="KAF1968120.1"/>
    </source>
</evidence>
<reference evidence="2" key="1">
    <citation type="journal article" date="2020" name="Stud. Mycol.">
        <title>101 Dothideomycetes genomes: a test case for predicting lifestyles and emergence of pathogens.</title>
        <authorList>
            <person name="Haridas S."/>
            <person name="Albert R."/>
            <person name="Binder M."/>
            <person name="Bloem J."/>
            <person name="Labutti K."/>
            <person name="Salamov A."/>
            <person name="Andreopoulos B."/>
            <person name="Baker S."/>
            <person name="Barry K."/>
            <person name="Bills G."/>
            <person name="Bluhm B."/>
            <person name="Cannon C."/>
            <person name="Castanera R."/>
            <person name="Culley D."/>
            <person name="Daum C."/>
            <person name="Ezra D."/>
            <person name="Gonzalez J."/>
            <person name="Henrissat B."/>
            <person name="Kuo A."/>
            <person name="Liang C."/>
            <person name="Lipzen A."/>
            <person name="Lutzoni F."/>
            <person name="Magnuson J."/>
            <person name="Mondo S."/>
            <person name="Nolan M."/>
            <person name="Ohm R."/>
            <person name="Pangilinan J."/>
            <person name="Park H.-J."/>
            <person name="Ramirez L."/>
            <person name="Alfaro M."/>
            <person name="Sun H."/>
            <person name="Tritt A."/>
            <person name="Yoshinaga Y."/>
            <person name="Zwiers L.-H."/>
            <person name="Turgeon B."/>
            <person name="Goodwin S."/>
            <person name="Spatafora J."/>
            <person name="Crous P."/>
            <person name="Grigoriev I."/>
        </authorList>
    </citation>
    <scope>NUCLEOTIDE SEQUENCE</scope>
    <source>
        <strain evidence="2">CBS 107.79</strain>
    </source>
</reference>
<dbReference type="EMBL" id="ML976724">
    <property type="protein sequence ID" value="KAF1968120.1"/>
    <property type="molecule type" value="Genomic_DNA"/>
</dbReference>
<protein>
    <submittedName>
        <fullName evidence="2">Uncharacterized protein</fullName>
    </submittedName>
</protein>
<proteinExistence type="predicted"/>
<dbReference type="OrthoDB" id="3801226at2759"/>
<keyword evidence="3" id="KW-1185">Reference proteome</keyword>
<sequence>MAHLRRLREQSARKHQQIQDLQEEERRLNLQFEEQFLQHTQADCKQLVNMMHEKLPQELKELVYQYLYIEEAPVPIGLGHFTTYVPEALRSQHSNAPTQREPFIVVPEGANRQDHSVERDRNILYPDSWLLDPTYLGHTIAQDASKFYYKSNTFSICTLENALSDFLFRDPIHNFIRPQQGAETNRPVGLLPIDYIRNLQIRIKYEHYWTYLTFYDTLHDGEKNLLLGIFGTLRQFTNSVDPAIASQLQLEFCIMTAYTVAEFDSLRTSITHINLLEAIRVPVYTLKHDFDANITVTHYDENISPFPKNVTGIFQLSKEQWLQEKEAHQDAAREYSPLHFRINWSGRREEGFGSFEYGRLIQGRWGFASALDVSCTKPIEEGEYWPLGETRPMEGAIFGRARSSPTSP</sequence>
<name>A0A6A5UUP3_9PLEO</name>
<dbReference type="Proteomes" id="UP000800036">
    <property type="component" value="Unassembled WGS sequence"/>
</dbReference>
<evidence type="ECO:0000313" key="3">
    <source>
        <dbReference type="Proteomes" id="UP000800036"/>
    </source>
</evidence>
<gene>
    <name evidence="2" type="ORF">BU23DRAFT_558812</name>
</gene>
<dbReference type="AlphaFoldDB" id="A0A6A5UUP3"/>
<evidence type="ECO:0000256" key="1">
    <source>
        <dbReference type="SAM" id="MobiDB-lite"/>
    </source>
</evidence>
<organism evidence="2 3">
    <name type="scientific">Bimuria novae-zelandiae CBS 107.79</name>
    <dbReference type="NCBI Taxonomy" id="1447943"/>
    <lineage>
        <taxon>Eukaryota</taxon>
        <taxon>Fungi</taxon>
        <taxon>Dikarya</taxon>
        <taxon>Ascomycota</taxon>
        <taxon>Pezizomycotina</taxon>
        <taxon>Dothideomycetes</taxon>
        <taxon>Pleosporomycetidae</taxon>
        <taxon>Pleosporales</taxon>
        <taxon>Massarineae</taxon>
        <taxon>Didymosphaeriaceae</taxon>
        <taxon>Bimuria</taxon>
    </lineage>
</organism>
<accession>A0A6A5UUP3</accession>
<feature type="region of interest" description="Disordered" evidence="1">
    <location>
        <begin position="1"/>
        <end position="20"/>
    </location>
</feature>